<dbReference type="AlphaFoldDB" id="A0A8H9IDQ4"/>
<dbReference type="PANTHER" id="PTHR40980:SF3">
    <property type="entry name" value="TONB-DEPENDENT RECEPTOR-LIKE BETA-BARREL DOMAIN-CONTAINING PROTEIN"/>
    <property type="match status" value="1"/>
</dbReference>
<comment type="caution">
    <text evidence="9">The sequence shown here is derived from an EMBL/GenBank/DDBJ whole genome shotgun (WGS) entry which is preliminary data.</text>
</comment>
<keyword evidence="6" id="KW-0732">Signal</keyword>
<organism evidence="9 10">
    <name type="scientific">Paraglaciecola chathamensis</name>
    <dbReference type="NCBI Taxonomy" id="368405"/>
    <lineage>
        <taxon>Bacteria</taxon>
        <taxon>Pseudomonadati</taxon>
        <taxon>Pseudomonadota</taxon>
        <taxon>Gammaproteobacteria</taxon>
        <taxon>Alteromonadales</taxon>
        <taxon>Alteromonadaceae</taxon>
        <taxon>Paraglaciecola</taxon>
    </lineage>
</organism>
<feature type="signal peptide" evidence="6">
    <location>
        <begin position="1"/>
        <end position="32"/>
    </location>
</feature>
<evidence type="ECO:0000259" key="7">
    <source>
        <dbReference type="Pfam" id="PF00593"/>
    </source>
</evidence>
<evidence type="ECO:0000313" key="9">
    <source>
        <dbReference type="EMBL" id="GGZ81296.1"/>
    </source>
</evidence>
<feature type="region of interest" description="Disordered" evidence="5">
    <location>
        <begin position="379"/>
        <end position="413"/>
    </location>
</feature>
<keyword evidence="3" id="KW-0998">Cell outer membrane</keyword>
<keyword evidence="2 4" id="KW-0472">Membrane</keyword>
<dbReference type="InterPro" id="IPR000531">
    <property type="entry name" value="Beta-barrel_TonB"/>
</dbReference>
<dbReference type="Pfam" id="PF00593">
    <property type="entry name" value="TonB_dep_Rec_b-barrel"/>
    <property type="match status" value="1"/>
</dbReference>
<evidence type="ECO:0000256" key="4">
    <source>
        <dbReference type="RuleBase" id="RU003357"/>
    </source>
</evidence>
<feature type="region of interest" description="Disordered" evidence="5">
    <location>
        <begin position="234"/>
        <end position="260"/>
    </location>
</feature>
<dbReference type="NCBIfam" id="TIGR01782">
    <property type="entry name" value="TonB-Xanth-Caul"/>
    <property type="match status" value="1"/>
</dbReference>
<evidence type="ECO:0000313" key="10">
    <source>
        <dbReference type="Proteomes" id="UP000622604"/>
    </source>
</evidence>
<sequence length="945" mass="104130">MKHFTHSFTHTKLASAVTFALMSLHATSPVYAQQADEQDVEVINVKGVRGALVSAANIKRDSDGVVDAITAQDIGKFPDTNLAESLQRITGVSIDRSNNEGNQVTVRGFGPSFNLVTLNNRQMPTSSTLLEDGIDRSFNFREIAAESVSGVEVYKTGKANISSGGIGSTINIKTAKPFDYDGFKAVATVKGVVDTSVEVGDSVTPEVSGMVSQQFADGKVGVLLSLSHAERDSRKERVGTPGWVPERGSNVDKSGIDTSLNPSRTHWAPLAISVDTHDNQRERQNAQLVLQMAPTDTLVATLDYTLSRFEETSNINRTSFWFDGDTGGNADANGTVTNPFRNDDELNFWSYHNYFNTENDSIGLNLEYQATENLSFNFDYHDSTSHSQPDGRNSETISNLKNPRVNDTNGDGIADRGGVDVSIVTDPNGRPDIFFDAADLPGQDPYASENIQFDLFQTRGYEIENNIKQAQLHGQWVNAYSGALSKINFGIANTDYTIDTYAKRTIAFVPLDISSLDFQFNSSDGFGKDIGGNSNFFPLLSNYSAQDALQLVKDQGFYFQEDPVYNGVNEETLALYLSFDFETDFNQMPIKFTAGLRWEDTDVTSVSLQRGIRALNYVNTAGRFGEVFTDEPTNISLQGSYTRLLPNMDFNIEFTDDLVGRVSYSTTLSRPDLSSLFPSTTIDARPDGPYNASIGNPGLFPLESKNIDLSLEWYYGNGSYASVGFFKKYVENFIGITTREGTMPDVNGNPLTDPSINPRPGCPDEVVGGNPACFSTSDDPQITFLISSPDNLNDAEVDGWELNLQHMFGESGFGTVANMTFVDGNVKYDVYDVDSTFALTGLSDSANLIAFYEKDGFQARIAYNWRDDFLLALYQPQRQGEPNFVEAYGQWDINVSYDINENVSVFVEGLNITEETTRRHGRFADQLISAEQFGARYNIGVSAKF</sequence>
<dbReference type="GO" id="GO:0009279">
    <property type="term" value="C:cell outer membrane"/>
    <property type="evidence" value="ECO:0007669"/>
    <property type="project" value="UniProtKB-SubCell"/>
</dbReference>
<evidence type="ECO:0000256" key="3">
    <source>
        <dbReference type="ARBA" id="ARBA00023237"/>
    </source>
</evidence>
<dbReference type="InterPro" id="IPR010104">
    <property type="entry name" value="TonB_rcpt_bac"/>
</dbReference>
<dbReference type="SUPFAM" id="SSF56935">
    <property type="entry name" value="Porins"/>
    <property type="match status" value="1"/>
</dbReference>
<dbReference type="Pfam" id="PF07715">
    <property type="entry name" value="Plug"/>
    <property type="match status" value="1"/>
</dbReference>
<evidence type="ECO:0000256" key="2">
    <source>
        <dbReference type="ARBA" id="ARBA00023136"/>
    </source>
</evidence>
<reference evidence="9" key="1">
    <citation type="journal article" date="2014" name="Int. J. Syst. Evol. Microbiol.">
        <title>Complete genome sequence of Corynebacterium casei LMG S-19264T (=DSM 44701T), isolated from a smear-ripened cheese.</title>
        <authorList>
            <consortium name="US DOE Joint Genome Institute (JGI-PGF)"/>
            <person name="Walter F."/>
            <person name="Albersmeier A."/>
            <person name="Kalinowski J."/>
            <person name="Ruckert C."/>
        </authorList>
    </citation>
    <scope>NUCLEOTIDE SEQUENCE</scope>
    <source>
        <strain evidence="9">KCTC 32337</strain>
    </source>
</reference>
<feature type="compositionally biased region" description="Polar residues" evidence="5">
    <location>
        <begin position="385"/>
        <end position="409"/>
    </location>
</feature>
<protein>
    <recommendedName>
        <fullName evidence="11">TonB-dependent receptor</fullName>
    </recommendedName>
</protein>
<name>A0A8H9IDQ4_9ALTE</name>
<dbReference type="EMBL" id="BMZC01000018">
    <property type="protein sequence ID" value="GGZ81296.1"/>
    <property type="molecule type" value="Genomic_DNA"/>
</dbReference>
<feature type="domain" description="TonB-dependent receptor-like beta-barrel" evidence="7">
    <location>
        <begin position="403"/>
        <end position="912"/>
    </location>
</feature>
<feature type="chain" id="PRO_5034018028" description="TonB-dependent receptor" evidence="6">
    <location>
        <begin position="33"/>
        <end position="945"/>
    </location>
</feature>
<evidence type="ECO:0000256" key="1">
    <source>
        <dbReference type="ARBA" id="ARBA00004442"/>
    </source>
</evidence>
<dbReference type="InterPro" id="IPR012910">
    <property type="entry name" value="Plug_dom"/>
</dbReference>
<dbReference type="Gene3D" id="2.40.170.20">
    <property type="entry name" value="TonB-dependent receptor, beta-barrel domain"/>
    <property type="match status" value="1"/>
</dbReference>
<feature type="domain" description="TonB-dependent receptor plug" evidence="8">
    <location>
        <begin position="59"/>
        <end position="167"/>
    </location>
</feature>
<comment type="subcellular location">
    <subcellularLocation>
        <location evidence="1 4">Cell outer membrane</location>
    </subcellularLocation>
</comment>
<evidence type="ECO:0008006" key="11">
    <source>
        <dbReference type="Google" id="ProtNLM"/>
    </source>
</evidence>
<accession>A0A8H9IDQ4</accession>
<comment type="similarity">
    <text evidence="4">Belongs to the TonB-dependent receptor family.</text>
</comment>
<proteinExistence type="inferred from homology"/>
<dbReference type="Proteomes" id="UP000622604">
    <property type="component" value="Unassembled WGS sequence"/>
</dbReference>
<keyword evidence="4" id="KW-0798">TonB box</keyword>
<dbReference type="RefSeq" id="WP_191867256.1">
    <property type="nucleotide sequence ID" value="NZ_BMZC01000018.1"/>
</dbReference>
<dbReference type="InterPro" id="IPR036942">
    <property type="entry name" value="Beta-barrel_TonB_sf"/>
</dbReference>
<gene>
    <name evidence="9" type="ORF">GCM10011274_44010</name>
</gene>
<dbReference type="Gene3D" id="2.170.130.10">
    <property type="entry name" value="TonB-dependent receptor, plug domain"/>
    <property type="match status" value="1"/>
</dbReference>
<dbReference type="PANTHER" id="PTHR40980">
    <property type="entry name" value="PLUG DOMAIN-CONTAINING PROTEIN"/>
    <property type="match status" value="1"/>
</dbReference>
<evidence type="ECO:0000259" key="8">
    <source>
        <dbReference type="Pfam" id="PF07715"/>
    </source>
</evidence>
<evidence type="ECO:0000256" key="6">
    <source>
        <dbReference type="SAM" id="SignalP"/>
    </source>
</evidence>
<reference evidence="9" key="2">
    <citation type="submission" date="2020-09" db="EMBL/GenBank/DDBJ databases">
        <authorList>
            <person name="Sun Q."/>
            <person name="Kim S."/>
        </authorList>
    </citation>
    <scope>NUCLEOTIDE SEQUENCE</scope>
    <source>
        <strain evidence="9">KCTC 32337</strain>
    </source>
</reference>
<evidence type="ECO:0000256" key="5">
    <source>
        <dbReference type="SAM" id="MobiDB-lite"/>
    </source>
</evidence>
<dbReference type="InterPro" id="IPR037066">
    <property type="entry name" value="Plug_dom_sf"/>
</dbReference>